<dbReference type="AlphaFoldDB" id="A0ABD2CRK2"/>
<comment type="caution">
    <text evidence="1">The sequence shown here is derived from an EMBL/GenBank/DDBJ whole genome shotgun (WGS) entry which is preliminary data.</text>
</comment>
<dbReference type="PANTHER" id="PTHR47326:SF1">
    <property type="entry name" value="HTH PSQ-TYPE DOMAIN-CONTAINING PROTEIN"/>
    <property type="match status" value="1"/>
</dbReference>
<evidence type="ECO:0000313" key="2">
    <source>
        <dbReference type="Proteomes" id="UP001607303"/>
    </source>
</evidence>
<protein>
    <submittedName>
        <fullName evidence="1">Uncharacterized protein</fullName>
    </submittedName>
</protein>
<accession>A0ABD2CRK2</accession>
<reference evidence="1 2" key="1">
    <citation type="journal article" date="2024" name="Ann. Entomol. Soc. Am.">
        <title>Genomic analyses of the southern and eastern yellowjacket wasps (Hymenoptera: Vespidae) reveal evolutionary signatures of social life.</title>
        <authorList>
            <person name="Catto M.A."/>
            <person name="Caine P.B."/>
            <person name="Orr S.E."/>
            <person name="Hunt B.G."/>
            <person name="Goodisman M.A.D."/>
        </authorList>
    </citation>
    <scope>NUCLEOTIDE SEQUENCE [LARGE SCALE GENOMIC DNA]</scope>
    <source>
        <strain evidence="1">232</strain>
        <tissue evidence="1">Head and thorax</tissue>
    </source>
</reference>
<dbReference type="PANTHER" id="PTHR47326">
    <property type="entry name" value="TRANSPOSABLE ELEMENT TC3 TRANSPOSASE-LIKE PROTEIN"/>
    <property type="match status" value="1"/>
</dbReference>
<evidence type="ECO:0000313" key="1">
    <source>
        <dbReference type="EMBL" id="KAL2747744.1"/>
    </source>
</evidence>
<keyword evidence="2" id="KW-1185">Reference proteome</keyword>
<organism evidence="1 2">
    <name type="scientific">Vespula maculifrons</name>
    <name type="common">Eastern yellow jacket</name>
    <name type="synonym">Wasp</name>
    <dbReference type="NCBI Taxonomy" id="7453"/>
    <lineage>
        <taxon>Eukaryota</taxon>
        <taxon>Metazoa</taxon>
        <taxon>Ecdysozoa</taxon>
        <taxon>Arthropoda</taxon>
        <taxon>Hexapoda</taxon>
        <taxon>Insecta</taxon>
        <taxon>Pterygota</taxon>
        <taxon>Neoptera</taxon>
        <taxon>Endopterygota</taxon>
        <taxon>Hymenoptera</taxon>
        <taxon>Apocrita</taxon>
        <taxon>Aculeata</taxon>
        <taxon>Vespoidea</taxon>
        <taxon>Vespidae</taxon>
        <taxon>Vespinae</taxon>
        <taxon>Vespula</taxon>
    </lineage>
</organism>
<dbReference type="EMBL" id="JAYRBN010000035">
    <property type="protein sequence ID" value="KAL2747744.1"/>
    <property type="molecule type" value="Genomic_DNA"/>
</dbReference>
<name>A0ABD2CRK2_VESMC</name>
<dbReference type="Gene3D" id="3.30.420.10">
    <property type="entry name" value="Ribonuclease H-like superfamily/Ribonuclease H"/>
    <property type="match status" value="1"/>
</dbReference>
<dbReference type="InterPro" id="IPR036397">
    <property type="entry name" value="RNaseH_sf"/>
</dbReference>
<sequence length="92" mass="11105">VHNNPYSMDEETFNTNFGVMFGWLDSCPFHYVRLVRNWSAKNYGHRWIDRRRPVLWAPRSSDLTPLYFYLWGALKDKVYRTEVTSKRINTTN</sequence>
<proteinExistence type="predicted"/>
<gene>
    <name evidence="1" type="ORF">V1477_004436</name>
</gene>
<dbReference type="Proteomes" id="UP001607303">
    <property type="component" value="Unassembled WGS sequence"/>
</dbReference>
<feature type="non-terminal residue" evidence="1">
    <location>
        <position position="1"/>
    </location>
</feature>